<evidence type="ECO:0000313" key="1">
    <source>
        <dbReference type="EMBL" id="KIL56881.1"/>
    </source>
</evidence>
<protein>
    <submittedName>
        <fullName evidence="1">Uncharacterized protein</fullName>
    </submittedName>
</protein>
<gene>
    <name evidence="1" type="ORF">M378DRAFT_40680</name>
</gene>
<dbReference type="InParanoid" id="A0A0C2WJN3"/>
<name>A0A0C2WJN3_AMAMK</name>
<sequence>YKRTIRRLVDRAGLDSETHWYRQPKDKIVKICNLATSAHSCLKRFPHNWATEEVIKQLLRSRRDYARKL</sequence>
<evidence type="ECO:0000313" key="2">
    <source>
        <dbReference type="Proteomes" id="UP000054549"/>
    </source>
</evidence>
<dbReference type="Proteomes" id="UP000054549">
    <property type="component" value="Unassembled WGS sequence"/>
</dbReference>
<dbReference type="HOGENOM" id="CLU_2782638_0_0_1"/>
<feature type="non-terminal residue" evidence="1">
    <location>
        <position position="69"/>
    </location>
</feature>
<accession>A0A0C2WJN3</accession>
<keyword evidence="2" id="KW-1185">Reference proteome</keyword>
<dbReference type="OrthoDB" id="2755069at2759"/>
<dbReference type="AlphaFoldDB" id="A0A0C2WJN3"/>
<organism evidence="1 2">
    <name type="scientific">Amanita muscaria (strain Koide BX008)</name>
    <dbReference type="NCBI Taxonomy" id="946122"/>
    <lineage>
        <taxon>Eukaryota</taxon>
        <taxon>Fungi</taxon>
        <taxon>Dikarya</taxon>
        <taxon>Basidiomycota</taxon>
        <taxon>Agaricomycotina</taxon>
        <taxon>Agaricomycetes</taxon>
        <taxon>Agaricomycetidae</taxon>
        <taxon>Agaricales</taxon>
        <taxon>Pluteineae</taxon>
        <taxon>Amanitaceae</taxon>
        <taxon>Amanita</taxon>
    </lineage>
</organism>
<reference evidence="1 2" key="1">
    <citation type="submission" date="2014-04" db="EMBL/GenBank/DDBJ databases">
        <title>Evolutionary Origins and Diversification of the Mycorrhizal Mutualists.</title>
        <authorList>
            <consortium name="DOE Joint Genome Institute"/>
            <consortium name="Mycorrhizal Genomics Consortium"/>
            <person name="Kohler A."/>
            <person name="Kuo A."/>
            <person name="Nagy L.G."/>
            <person name="Floudas D."/>
            <person name="Copeland A."/>
            <person name="Barry K.W."/>
            <person name="Cichocki N."/>
            <person name="Veneault-Fourrey C."/>
            <person name="LaButti K."/>
            <person name="Lindquist E.A."/>
            <person name="Lipzen A."/>
            <person name="Lundell T."/>
            <person name="Morin E."/>
            <person name="Murat C."/>
            <person name="Riley R."/>
            <person name="Ohm R."/>
            <person name="Sun H."/>
            <person name="Tunlid A."/>
            <person name="Henrissat B."/>
            <person name="Grigoriev I.V."/>
            <person name="Hibbett D.S."/>
            <person name="Martin F."/>
        </authorList>
    </citation>
    <scope>NUCLEOTIDE SEQUENCE [LARGE SCALE GENOMIC DNA]</scope>
    <source>
        <strain evidence="1 2">Koide BX008</strain>
    </source>
</reference>
<feature type="non-terminal residue" evidence="1">
    <location>
        <position position="1"/>
    </location>
</feature>
<dbReference type="EMBL" id="KN818394">
    <property type="protein sequence ID" value="KIL56881.1"/>
    <property type="molecule type" value="Genomic_DNA"/>
</dbReference>
<proteinExistence type="predicted"/>